<feature type="region of interest" description="Disordered" evidence="1">
    <location>
        <begin position="292"/>
        <end position="316"/>
    </location>
</feature>
<name>A0A1I0NS96_9BACT</name>
<dbReference type="Gene3D" id="2.170.130.10">
    <property type="entry name" value="TonB-dependent receptor, plug domain"/>
    <property type="match status" value="1"/>
</dbReference>
<dbReference type="InterPro" id="IPR041700">
    <property type="entry name" value="OMP_b-brl_3"/>
</dbReference>
<dbReference type="InterPro" id="IPR008969">
    <property type="entry name" value="CarboxyPept-like_regulatory"/>
</dbReference>
<feature type="chain" id="PRO_5011469293" evidence="2">
    <location>
        <begin position="22"/>
        <end position="957"/>
    </location>
</feature>
<dbReference type="InterPro" id="IPR037066">
    <property type="entry name" value="Plug_dom_sf"/>
</dbReference>
<keyword evidence="2" id="KW-0732">Signal</keyword>
<keyword evidence="4" id="KW-0675">Receptor</keyword>
<dbReference type="STRING" id="1267423.SAMN05216290_1421"/>
<feature type="compositionally biased region" description="Gly residues" evidence="1">
    <location>
        <begin position="292"/>
        <end position="314"/>
    </location>
</feature>
<dbReference type="Proteomes" id="UP000199437">
    <property type="component" value="Unassembled WGS sequence"/>
</dbReference>
<accession>A0A1I0NS96</accession>
<dbReference type="OrthoDB" id="1682379at2"/>
<dbReference type="Pfam" id="PF13715">
    <property type="entry name" value="CarbopepD_reg_2"/>
    <property type="match status" value="1"/>
</dbReference>
<keyword evidence="5" id="KW-1185">Reference proteome</keyword>
<organism evidence="4 5">
    <name type="scientific">Roseivirga pacifica</name>
    <dbReference type="NCBI Taxonomy" id="1267423"/>
    <lineage>
        <taxon>Bacteria</taxon>
        <taxon>Pseudomonadati</taxon>
        <taxon>Bacteroidota</taxon>
        <taxon>Cytophagia</taxon>
        <taxon>Cytophagales</taxon>
        <taxon>Roseivirgaceae</taxon>
        <taxon>Roseivirga</taxon>
    </lineage>
</organism>
<dbReference type="Gene3D" id="2.60.40.1120">
    <property type="entry name" value="Carboxypeptidase-like, regulatory domain"/>
    <property type="match status" value="1"/>
</dbReference>
<feature type="domain" description="Outer membrane protein beta-barrel" evidence="3">
    <location>
        <begin position="461"/>
        <end position="926"/>
    </location>
</feature>
<dbReference type="GeneID" id="99986146"/>
<evidence type="ECO:0000256" key="2">
    <source>
        <dbReference type="SAM" id="SignalP"/>
    </source>
</evidence>
<dbReference type="RefSeq" id="WP_090257806.1">
    <property type="nucleotide sequence ID" value="NZ_FOIR01000001.1"/>
</dbReference>
<evidence type="ECO:0000313" key="4">
    <source>
        <dbReference type="EMBL" id="SEW04385.1"/>
    </source>
</evidence>
<reference evidence="5" key="1">
    <citation type="submission" date="2016-10" db="EMBL/GenBank/DDBJ databases">
        <authorList>
            <person name="Varghese N."/>
            <person name="Submissions S."/>
        </authorList>
    </citation>
    <scope>NUCLEOTIDE SEQUENCE [LARGE SCALE GENOMIC DNA]</scope>
    <source>
        <strain evidence="5">CGMCC 1.12402</strain>
    </source>
</reference>
<evidence type="ECO:0000256" key="1">
    <source>
        <dbReference type="SAM" id="MobiDB-lite"/>
    </source>
</evidence>
<protein>
    <submittedName>
        <fullName evidence="4">Outer membrane receptor proteins, mostly Fe transport</fullName>
    </submittedName>
</protein>
<dbReference type="SUPFAM" id="SSF56935">
    <property type="entry name" value="Porins"/>
    <property type="match status" value="1"/>
</dbReference>
<dbReference type="Pfam" id="PF14905">
    <property type="entry name" value="OMP_b-brl_3"/>
    <property type="match status" value="1"/>
</dbReference>
<feature type="signal peptide" evidence="2">
    <location>
        <begin position="1"/>
        <end position="21"/>
    </location>
</feature>
<dbReference type="AlphaFoldDB" id="A0A1I0NS96"/>
<proteinExistence type="predicted"/>
<dbReference type="SUPFAM" id="SSF49464">
    <property type="entry name" value="Carboxypeptidase regulatory domain-like"/>
    <property type="match status" value="1"/>
</dbReference>
<dbReference type="EMBL" id="FOIR01000001">
    <property type="protein sequence ID" value="SEW04385.1"/>
    <property type="molecule type" value="Genomic_DNA"/>
</dbReference>
<evidence type="ECO:0000259" key="3">
    <source>
        <dbReference type="Pfam" id="PF14905"/>
    </source>
</evidence>
<gene>
    <name evidence="4" type="ORF">SAMN05216290_1421</name>
</gene>
<evidence type="ECO:0000313" key="5">
    <source>
        <dbReference type="Proteomes" id="UP000199437"/>
    </source>
</evidence>
<sequence>MKARPYFLIVSLMAICSIAQAQFWVVKGTVLDSAEQKPLQQSTVVLLNQQDSTMRAFSTDLEGQFRITGVADGNYQLAISFVGFKSYQIGLEVQGKSLDLGNIILAEDFKSLDEVTVEGLAQRVVQNGDTTEMIASAFKTNPDATAGDLLEKMPGIVVQNGTVQAQGETVQRVLVDGREFFGDDPNAALQNLPAEIIERIQVYDQASDQAQFTGFTDGETTKTLNIITKASMRNGEFGKVYGGVGTDERYNVGGSINLFREKSRTTILAQTNNINIQNFSTSDLLGITAGGRRGGGRGGRGGGGGAPGGGGFSGGDNTSDFLVGQESGISETKAFGINYSYEPTDKLKLTASYFFNQSDNNANEQLWRSYTLPENEGQTYDELSLNESTNINHRFSAELEYKIDDKNSIIVRPRLTLQNNSGISSTSGQTMSFDDLLNESNTSNSSDLTAYTFSNNLLYRHAFEKRGRTFSINLNTNMNGNTGDAYLLSENIFYADNDREVNFNQNSDLLQDGLNLRVNATYTEPLTDKSQLLASYQYGYQYTDSDKETYDFNEGTGEYSDLNTTLSNTFKSDYVTHSASLGYNLRGTNANLSLRATFQNANLDNEQTFPLEGTTARTFNNFLPTANYRYRFSRGESLSINYRTSTDAPSVTQLQNVVDNTDPLNISAGNPTLDQAYQHAATVRYNKVDMESSSNFFTMFSGTYSDNYIGNTTVVAGSTPVEVDGITLEPGARYSKPTNLSGYWNIRSFISYGLPLGGIKSNLNFTGSLSYNKTPEVINDELNYAKTPTAGLGLVLSSNISEKVDFTLSSNSSFSNVTNTLDGIDATSYFTQSSRLRMNLIFGKDWVYRTTVNHTLYSGLSEGYDQNFVLWNMELGKKIIQQKAEIKLSVFDLLKQNQSISRSVTGSYIQDSQTQILTQYFMLSFVFNIRSFGQGEAPQLDDRMQRMQEMRQRFGRG</sequence>